<evidence type="ECO:0000313" key="3">
    <source>
        <dbReference type="Proteomes" id="UP001163046"/>
    </source>
</evidence>
<name>A0A9X0CWT0_9CNID</name>
<comment type="caution">
    <text evidence="2">The sequence shown here is derived from an EMBL/GenBank/DDBJ whole genome shotgun (WGS) entry which is preliminary data.</text>
</comment>
<dbReference type="Proteomes" id="UP001163046">
    <property type="component" value="Unassembled WGS sequence"/>
</dbReference>
<feature type="region of interest" description="Disordered" evidence="1">
    <location>
        <begin position="70"/>
        <end position="89"/>
    </location>
</feature>
<dbReference type="EMBL" id="MU826366">
    <property type="protein sequence ID" value="KAJ7378435.1"/>
    <property type="molecule type" value="Genomic_DNA"/>
</dbReference>
<proteinExistence type="predicted"/>
<protein>
    <submittedName>
        <fullName evidence="2">Uncharacterized protein</fullName>
    </submittedName>
</protein>
<gene>
    <name evidence="2" type="ORF">OS493_022969</name>
</gene>
<accession>A0A9X0CWT0</accession>
<keyword evidence="3" id="KW-1185">Reference proteome</keyword>
<evidence type="ECO:0000313" key="2">
    <source>
        <dbReference type="EMBL" id="KAJ7378435.1"/>
    </source>
</evidence>
<sequence>MIGREDHWGGTESHRTWPPQSSFEALRKLSNKKRRTVDMVKSKDGHLKKKQRWTRMRAPDAEIAMMLQQKLKSTQRSRDENGRCGHLTV</sequence>
<organism evidence="2 3">
    <name type="scientific">Desmophyllum pertusum</name>
    <dbReference type="NCBI Taxonomy" id="174260"/>
    <lineage>
        <taxon>Eukaryota</taxon>
        <taxon>Metazoa</taxon>
        <taxon>Cnidaria</taxon>
        <taxon>Anthozoa</taxon>
        <taxon>Hexacorallia</taxon>
        <taxon>Scleractinia</taxon>
        <taxon>Caryophylliina</taxon>
        <taxon>Caryophylliidae</taxon>
        <taxon>Desmophyllum</taxon>
    </lineage>
</organism>
<dbReference type="AlphaFoldDB" id="A0A9X0CWT0"/>
<evidence type="ECO:0000256" key="1">
    <source>
        <dbReference type="SAM" id="MobiDB-lite"/>
    </source>
</evidence>
<reference evidence="2" key="1">
    <citation type="submission" date="2023-01" db="EMBL/GenBank/DDBJ databases">
        <title>Genome assembly of the deep-sea coral Lophelia pertusa.</title>
        <authorList>
            <person name="Herrera S."/>
            <person name="Cordes E."/>
        </authorList>
    </citation>
    <scope>NUCLEOTIDE SEQUENCE</scope>
    <source>
        <strain evidence="2">USNM1676648</strain>
        <tissue evidence="2">Polyp</tissue>
    </source>
</reference>